<keyword evidence="2" id="KW-1185">Reference proteome</keyword>
<proteinExistence type="predicted"/>
<evidence type="ECO:0000313" key="1">
    <source>
        <dbReference type="EMBL" id="KAJ2773492.1"/>
    </source>
</evidence>
<reference evidence="1" key="1">
    <citation type="submission" date="2022-07" db="EMBL/GenBank/DDBJ databases">
        <title>Phylogenomic reconstructions and comparative analyses of Kickxellomycotina fungi.</title>
        <authorList>
            <person name="Reynolds N.K."/>
            <person name="Stajich J.E."/>
            <person name="Barry K."/>
            <person name="Grigoriev I.V."/>
            <person name="Crous P."/>
            <person name="Smith M.E."/>
        </authorList>
    </citation>
    <scope>NUCLEOTIDE SEQUENCE</scope>
    <source>
        <strain evidence="1">CBS 109366</strain>
    </source>
</reference>
<organism evidence="1 2">
    <name type="scientific">Coemansia nantahalensis</name>
    <dbReference type="NCBI Taxonomy" id="2789366"/>
    <lineage>
        <taxon>Eukaryota</taxon>
        <taxon>Fungi</taxon>
        <taxon>Fungi incertae sedis</taxon>
        <taxon>Zoopagomycota</taxon>
        <taxon>Kickxellomycotina</taxon>
        <taxon>Kickxellomycetes</taxon>
        <taxon>Kickxellales</taxon>
        <taxon>Kickxellaceae</taxon>
        <taxon>Coemansia</taxon>
    </lineage>
</organism>
<accession>A0ACC1K580</accession>
<protein>
    <submittedName>
        <fullName evidence="1">Uncharacterized protein</fullName>
    </submittedName>
</protein>
<dbReference type="Proteomes" id="UP001140234">
    <property type="component" value="Unassembled WGS sequence"/>
</dbReference>
<sequence>MDGADAASSSTPRVIPESRRADGTVRRARKIREGYVAPEERQLYVPPALHRKAQDATLHETQAGSAQRPAASGEDLCAPRGRYIPPTLRRKPQGATLQETQAAGAQGPAAASTAGPESQTSNKEPAADGERPSAPRSRYVPPHLRKQTAAGGSRRPATTAAAPEASDSLADAMGKLALGGAKGEQCPAGEQAAKDT</sequence>
<name>A0ACC1K580_9FUNG</name>
<gene>
    <name evidence="1" type="ORF">IWQ57_001269</name>
</gene>
<comment type="caution">
    <text evidence="1">The sequence shown here is derived from an EMBL/GenBank/DDBJ whole genome shotgun (WGS) entry which is preliminary data.</text>
</comment>
<dbReference type="EMBL" id="JANBUJ010000217">
    <property type="protein sequence ID" value="KAJ2773492.1"/>
    <property type="molecule type" value="Genomic_DNA"/>
</dbReference>
<evidence type="ECO:0000313" key="2">
    <source>
        <dbReference type="Proteomes" id="UP001140234"/>
    </source>
</evidence>